<comment type="caution">
    <text evidence="6">The sequence shown here is derived from an EMBL/GenBank/DDBJ whole genome shotgun (WGS) entry which is preliminary data.</text>
</comment>
<evidence type="ECO:0000313" key="7">
    <source>
        <dbReference type="Proteomes" id="UP000035996"/>
    </source>
</evidence>
<dbReference type="PANTHER" id="PTHR32114:SF2">
    <property type="entry name" value="ABC TRANSPORTER ABCH.3"/>
    <property type="match status" value="1"/>
</dbReference>
<dbReference type="InterPro" id="IPR027417">
    <property type="entry name" value="P-loop_NTPase"/>
</dbReference>
<keyword evidence="4" id="KW-0175">Coiled coil</keyword>
<reference evidence="6" key="1">
    <citation type="submission" date="2015-06" db="EMBL/GenBank/DDBJ databases">
        <authorList>
            <person name="Liu B."/>
            <person name="Wang J."/>
            <person name="Zhu Y."/>
            <person name="Liu G."/>
            <person name="Chen Q."/>
            <person name="Zheng C."/>
            <person name="Che J."/>
            <person name="Ge C."/>
            <person name="Shi H."/>
            <person name="Pan Z."/>
            <person name="Liu X."/>
        </authorList>
    </citation>
    <scope>NUCLEOTIDE SEQUENCE [LARGE SCALE GENOMIC DNA]</scope>
    <source>
        <strain evidence="6">DSM 16346</strain>
    </source>
</reference>
<accession>A0A0J6D3U5</accession>
<evidence type="ECO:0000313" key="6">
    <source>
        <dbReference type="EMBL" id="KMM38954.1"/>
    </source>
</evidence>
<dbReference type="SUPFAM" id="SSF52540">
    <property type="entry name" value="P-loop containing nucleoside triphosphate hydrolases"/>
    <property type="match status" value="1"/>
</dbReference>
<dbReference type="RefSeq" id="WP_048310125.1">
    <property type="nucleotide sequence ID" value="NZ_CP119526.1"/>
</dbReference>
<comment type="subunit">
    <text evidence="2">Heterodimer of SbcC and SbcD.</text>
</comment>
<feature type="coiled-coil region" evidence="4">
    <location>
        <begin position="854"/>
        <end position="912"/>
    </location>
</feature>
<dbReference type="PATRIC" id="fig|157733.3.peg.3614"/>
<dbReference type="Pfam" id="PF13476">
    <property type="entry name" value="AAA_23"/>
    <property type="match status" value="1"/>
</dbReference>
<organism evidence="6 7">
    <name type="scientific">Guptibacillus hwajinpoensis</name>
    <dbReference type="NCBI Taxonomy" id="208199"/>
    <lineage>
        <taxon>Bacteria</taxon>
        <taxon>Bacillati</taxon>
        <taxon>Bacillota</taxon>
        <taxon>Bacilli</taxon>
        <taxon>Bacillales</taxon>
        <taxon>Guptibacillaceae</taxon>
        <taxon>Guptibacillus</taxon>
    </lineage>
</organism>
<dbReference type="GO" id="GO:0006302">
    <property type="term" value="P:double-strand break repair"/>
    <property type="evidence" value="ECO:0007669"/>
    <property type="project" value="InterPro"/>
</dbReference>
<dbReference type="PANTHER" id="PTHR32114">
    <property type="entry name" value="ABC TRANSPORTER ABCH.3"/>
    <property type="match status" value="1"/>
</dbReference>
<comment type="similarity">
    <text evidence="1">Belongs to the SMC family. SbcC subfamily.</text>
</comment>
<feature type="coiled-coil region" evidence="4">
    <location>
        <begin position="353"/>
        <end position="408"/>
    </location>
</feature>
<evidence type="ECO:0000256" key="2">
    <source>
        <dbReference type="ARBA" id="ARBA00011322"/>
    </source>
</evidence>
<dbReference type="AlphaFoldDB" id="A0A0J6D3U5"/>
<sequence>MKPIHLSVSGLHSFREKQEVDFETLCQGGIFGIFGPTGSGKSSLLDAMTLALYGKVERATNNTQGIMNHAEDTLSVSFTFKLGSDLTYRVERSYKRSGDISIRSANSRLIEIGEENTVLADKDRDVSQKIQEILGLTIDDFTRAVVLPQGKFAEFLSLKGTERRQMLQRLFQLEKYGDQFNRRLRARVDEKRNQVNEITAEQTGLGEASKHHLKEARESLTLAEKAAEEARVNLLQAEKQKEDVNETWSLQQQLAQIKLKRDSLVEKSDEMKELQTKLKEAQAALQIKPYLDAVESTEKEAKEAQNRYKEAKVQLDEASETYRSRKKTYEGDRLKQQEQEPILLKRLNELERGITLEKELARLKEQSTNHEEQRIALQKDVAVANDQKEKVERDLSKARTLQSDLNQELTSLQVSPDERKRVSRAQSLKQEWYSITNQLNDVNKEEKERLAERDRLYPLHEEMSKQLDKTKEYYQHYFGSLLTVYNQVSSWKLSLEKRIAKRQEKVQNAHQKLEESRTHAIAIRLASELKEGESCPVCGSKDHVHLAVGDDESLKWQDHIQTDEQKREALKDQLQNANQLQYKLEQLSDLMTEQEDLSGVQQKGDHSKELKADLTDDEVITEIKSLTQDVQELEDKIKKESRSLQEQQSKASEYAYQLKQVQENLASRVEKRKQLTTQSEKIENTLQNEFQLQIEDVESELKKIEEMDEKANVVRDRLTKSDPYIEKQENLLISLQEQVQRYSVRNAELTSSLEQLSNQVRRAESEYEAIACDSIAQEGYNQVNKQIESLRNDEKASAVQLKEAEERYLETERQAAAAKNYDQDVQLRLKKAETAYSEAETDSIFTERKQVRLAEVSIDQRRDWEEQVERYTKEWNQTDHNKNEVESKLSGRKVTEDEYTELNKQADLAKEAREEALSHFAARRHHLEDVSGRHERFNELEEIRKASSAELEKLGKLQTVFRGNSFVEFIASEQLEQVSLDASQKLGDLTSQRYAIEVDSSGGFLIRDDANGGVRRPVSTLSGGETFLTSLALALALSGQIQLRGAHPLQFFFLDEGFGTLDESLLDTVITSLEKLQNDSLAVGVISHVPELRARLPRKVIVSPSEPSGRGSNIMMETL</sequence>
<dbReference type="Gene3D" id="3.40.50.300">
    <property type="entry name" value="P-loop containing nucleotide triphosphate hydrolases"/>
    <property type="match status" value="2"/>
</dbReference>
<evidence type="ECO:0000256" key="1">
    <source>
        <dbReference type="ARBA" id="ARBA00006930"/>
    </source>
</evidence>
<dbReference type="Proteomes" id="UP000035996">
    <property type="component" value="Unassembled WGS sequence"/>
</dbReference>
<dbReference type="EMBL" id="LELK01000001">
    <property type="protein sequence ID" value="KMM38954.1"/>
    <property type="molecule type" value="Genomic_DNA"/>
</dbReference>
<gene>
    <name evidence="6" type="ORF">AB986_06805</name>
</gene>
<name>A0A0J6D3U5_9BACL</name>
<keyword evidence="7" id="KW-1185">Reference proteome</keyword>
<dbReference type="Pfam" id="PF13558">
    <property type="entry name" value="SbcC_Walker_B"/>
    <property type="match status" value="1"/>
</dbReference>
<evidence type="ECO:0000256" key="3">
    <source>
        <dbReference type="ARBA" id="ARBA00013368"/>
    </source>
</evidence>
<dbReference type="OrthoDB" id="9795626at2"/>
<protein>
    <recommendedName>
        <fullName evidence="3">Nuclease SbcCD subunit C</fullName>
    </recommendedName>
</protein>
<evidence type="ECO:0000256" key="4">
    <source>
        <dbReference type="SAM" id="Coils"/>
    </source>
</evidence>
<feature type="coiled-coil region" evidence="4">
    <location>
        <begin position="181"/>
        <end position="321"/>
    </location>
</feature>
<dbReference type="GO" id="GO:0016887">
    <property type="term" value="F:ATP hydrolysis activity"/>
    <property type="evidence" value="ECO:0007669"/>
    <property type="project" value="InterPro"/>
</dbReference>
<evidence type="ECO:0000259" key="5">
    <source>
        <dbReference type="Pfam" id="PF13476"/>
    </source>
</evidence>
<dbReference type="InterPro" id="IPR038729">
    <property type="entry name" value="Rad50/SbcC_AAA"/>
</dbReference>
<feature type="domain" description="Rad50/SbcC-type AAA" evidence="5">
    <location>
        <begin position="6"/>
        <end position="257"/>
    </location>
</feature>
<feature type="coiled-coil region" evidence="4">
    <location>
        <begin position="560"/>
        <end position="821"/>
    </location>
</feature>
<proteinExistence type="inferred from homology"/>
<dbReference type="STRING" id="157733.AB986_06805"/>